<organism evidence="2 3">
    <name type="scientific">Parastrongyloides trichosuri</name>
    <name type="common">Possum-specific nematode worm</name>
    <dbReference type="NCBI Taxonomy" id="131310"/>
    <lineage>
        <taxon>Eukaryota</taxon>
        <taxon>Metazoa</taxon>
        <taxon>Ecdysozoa</taxon>
        <taxon>Nematoda</taxon>
        <taxon>Chromadorea</taxon>
        <taxon>Rhabditida</taxon>
        <taxon>Tylenchina</taxon>
        <taxon>Panagrolaimomorpha</taxon>
        <taxon>Strongyloidoidea</taxon>
        <taxon>Strongyloididae</taxon>
        <taxon>Parastrongyloides</taxon>
    </lineage>
</organism>
<dbReference type="InterPro" id="IPR007669">
    <property type="entry name" value="Chst-1-like"/>
</dbReference>
<dbReference type="Pfam" id="PF03567">
    <property type="entry name" value="Sulfotransfer_2"/>
    <property type="match status" value="1"/>
</dbReference>
<dbReference type="PANTHER" id="PTHR22900">
    <property type="entry name" value="PROTEIN CBG14245-RELATED"/>
    <property type="match status" value="1"/>
</dbReference>
<evidence type="ECO:0000313" key="3">
    <source>
        <dbReference type="WBParaSite" id="PTRK_0000940700.1"/>
    </source>
</evidence>
<name>A0A0N4ZLN3_PARTI</name>
<keyword evidence="1" id="KW-0732">Signal</keyword>
<dbReference type="GO" id="GO:1902884">
    <property type="term" value="P:positive regulation of response to oxidative stress"/>
    <property type="evidence" value="ECO:0007669"/>
    <property type="project" value="InterPro"/>
</dbReference>
<feature type="chain" id="PRO_5005891904" evidence="1">
    <location>
        <begin position="22"/>
        <end position="288"/>
    </location>
</feature>
<dbReference type="GO" id="GO:0050650">
    <property type="term" value="P:chondroitin sulfate proteoglycan biosynthetic process"/>
    <property type="evidence" value="ECO:0007669"/>
    <property type="project" value="InterPro"/>
</dbReference>
<reference evidence="3" key="1">
    <citation type="submission" date="2017-02" db="UniProtKB">
        <authorList>
            <consortium name="WormBaseParasite"/>
        </authorList>
    </citation>
    <scope>IDENTIFICATION</scope>
</reference>
<dbReference type="InterPro" id="IPR005331">
    <property type="entry name" value="Sulfotransferase"/>
</dbReference>
<dbReference type="PANTHER" id="PTHR22900:SF5">
    <property type="entry name" value="PROTEIN CBG14245"/>
    <property type="match status" value="1"/>
</dbReference>
<evidence type="ECO:0000313" key="2">
    <source>
        <dbReference type="Proteomes" id="UP000038045"/>
    </source>
</evidence>
<feature type="signal peptide" evidence="1">
    <location>
        <begin position="1"/>
        <end position="21"/>
    </location>
</feature>
<keyword evidence="2" id="KW-1185">Reference proteome</keyword>
<dbReference type="WBParaSite" id="PTRK_0000940700.1">
    <property type="protein sequence ID" value="PTRK_0000940700.1"/>
    <property type="gene ID" value="PTRK_0000940700"/>
</dbReference>
<accession>A0A0N4ZLN3</accession>
<sequence>MKTYFLFLYLALNIFNYLISTNKDTSPIYDKKIVDTTFYSLPQYKLSTCKISKNFSSMITSIFCYLLMEDVSKSKYNHLADFKWDFKKCTSMMSYKSLPKMIKSLGFRNEEEFNNSWYLFLIIRNPIERFVSGYVDKCMQPLRLKKATKMCLYCKGNPKCFVNRLYAILNSGVKHQRSIYNGVKNHFFPQTLQCNYYKHKNTYKIVYYESKKLHLFYDSLEHLLISRNVSTDKVEYIRKEMRNFKIHHATYDREITAKFTSNLYNDTSIMKKLIHIYNADFQEWNFHI</sequence>
<dbReference type="AlphaFoldDB" id="A0A0N4ZLN3"/>
<dbReference type="GO" id="GO:0047756">
    <property type="term" value="F:chondroitin 4-sulfotransferase activity"/>
    <property type="evidence" value="ECO:0007669"/>
    <property type="project" value="InterPro"/>
</dbReference>
<dbReference type="Proteomes" id="UP000038045">
    <property type="component" value="Unplaced"/>
</dbReference>
<dbReference type="GO" id="GO:0016020">
    <property type="term" value="C:membrane"/>
    <property type="evidence" value="ECO:0007669"/>
    <property type="project" value="InterPro"/>
</dbReference>
<protein>
    <submittedName>
        <fullName evidence="3">Sulfotransfer_1 domain-containing protein</fullName>
    </submittedName>
</protein>
<evidence type="ECO:0000256" key="1">
    <source>
        <dbReference type="SAM" id="SignalP"/>
    </source>
</evidence>
<proteinExistence type="predicted"/>